<comment type="caution">
    <text evidence="1">The sequence shown here is derived from an EMBL/GenBank/DDBJ whole genome shotgun (WGS) entry which is preliminary data.</text>
</comment>
<dbReference type="AlphaFoldDB" id="A0A9W9MEU1"/>
<reference evidence="1" key="2">
    <citation type="journal article" date="2023" name="IMA Fungus">
        <title>Comparative genomic study of the Penicillium genus elucidates a diverse pangenome and 15 lateral gene transfer events.</title>
        <authorList>
            <person name="Petersen C."/>
            <person name="Sorensen T."/>
            <person name="Nielsen M.R."/>
            <person name="Sondergaard T.E."/>
            <person name="Sorensen J.L."/>
            <person name="Fitzpatrick D.A."/>
            <person name="Frisvad J.C."/>
            <person name="Nielsen K.L."/>
        </authorList>
    </citation>
    <scope>NUCLEOTIDE SEQUENCE</scope>
    <source>
        <strain evidence="1">IBT 20477</strain>
    </source>
</reference>
<dbReference type="Proteomes" id="UP001150942">
    <property type="component" value="Unassembled WGS sequence"/>
</dbReference>
<name>A0A9W9MEU1_9EURO</name>
<dbReference type="OrthoDB" id="1668230at2759"/>
<proteinExistence type="predicted"/>
<dbReference type="EMBL" id="JAPQKQ010000005">
    <property type="protein sequence ID" value="KAJ5197632.1"/>
    <property type="molecule type" value="Genomic_DNA"/>
</dbReference>
<keyword evidence="2" id="KW-1185">Reference proteome</keyword>
<accession>A0A9W9MEU1</accession>
<reference evidence="1" key="1">
    <citation type="submission" date="2022-11" db="EMBL/GenBank/DDBJ databases">
        <authorList>
            <person name="Petersen C."/>
        </authorList>
    </citation>
    <scope>NUCLEOTIDE SEQUENCE</scope>
    <source>
        <strain evidence="1">IBT 20477</strain>
    </source>
</reference>
<organism evidence="1 2">
    <name type="scientific">Penicillium cf. viridicatum</name>
    <dbReference type="NCBI Taxonomy" id="2972119"/>
    <lineage>
        <taxon>Eukaryota</taxon>
        <taxon>Fungi</taxon>
        <taxon>Dikarya</taxon>
        <taxon>Ascomycota</taxon>
        <taxon>Pezizomycotina</taxon>
        <taxon>Eurotiomycetes</taxon>
        <taxon>Eurotiomycetidae</taxon>
        <taxon>Eurotiales</taxon>
        <taxon>Aspergillaceae</taxon>
        <taxon>Penicillium</taxon>
    </lineage>
</organism>
<protein>
    <submittedName>
        <fullName evidence="1">Uncharacterized protein</fullName>
    </submittedName>
</protein>
<evidence type="ECO:0000313" key="1">
    <source>
        <dbReference type="EMBL" id="KAJ5197632.1"/>
    </source>
</evidence>
<gene>
    <name evidence="1" type="ORF">N7449_008111</name>
</gene>
<evidence type="ECO:0000313" key="2">
    <source>
        <dbReference type="Proteomes" id="UP001150942"/>
    </source>
</evidence>
<sequence>MLSGSYGMKDPQWRDIIQKCWTCQYSRASDILKDIPSVPCFRQILARIQSNFRNGKSRPMHVQNDQENV</sequence>